<feature type="transmembrane region" description="Helical" evidence="10">
    <location>
        <begin position="557"/>
        <end position="580"/>
    </location>
</feature>
<dbReference type="Pfam" id="PF00005">
    <property type="entry name" value="ABC_tran"/>
    <property type="match status" value="2"/>
</dbReference>
<evidence type="ECO:0000256" key="10">
    <source>
        <dbReference type="SAM" id="Phobius"/>
    </source>
</evidence>
<dbReference type="PANTHER" id="PTHR45136:SF2">
    <property type="entry name" value="ABC TRANSPORTER DOMAIN-CONTAINING PROTEIN"/>
    <property type="match status" value="1"/>
</dbReference>
<dbReference type="Pfam" id="PF00664">
    <property type="entry name" value="ABC_membrane"/>
    <property type="match status" value="2"/>
</dbReference>
<feature type="transmembrane region" description="Helical" evidence="10">
    <location>
        <begin position="12"/>
        <end position="41"/>
    </location>
</feature>
<dbReference type="EMBL" id="JXTC01000016">
    <property type="protein sequence ID" value="PON99865.1"/>
    <property type="molecule type" value="Genomic_DNA"/>
</dbReference>
<comment type="caution">
    <text evidence="13">The sequence shown here is derived from an EMBL/GenBank/DDBJ whole genome shotgun (WGS) entry which is preliminary data.</text>
</comment>
<dbReference type="GO" id="GO:0016887">
    <property type="term" value="F:ATP hydrolysis activity"/>
    <property type="evidence" value="ECO:0007669"/>
    <property type="project" value="InterPro"/>
</dbReference>
<evidence type="ECO:0000259" key="11">
    <source>
        <dbReference type="PROSITE" id="PS50893"/>
    </source>
</evidence>
<dbReference type="FunFam" id="3.40.50.300:FF:000205">
    <property type="entry name" value="ABC transporter B family member 4"/>
    <property type="match status" value="2"/>
</dbReference>
<evidence type="ECO:0000256" key="1">
    <source>
        <dbReference type="ARBA" id="ARBA00007577"/>
    </source>
</evidence>
<evidence type="ECO:0000256" key="4">
    <source>
        <dbReference type="ARBA" id="ARBA00022737"/>
    </source>
</evidence>
<gene>
    <name evidence="13" type="primary">TorPGP23</name>
    <name evidence="13" type="ORF">TorRG33x02_042830</name>
</gene>
<dbReference type="STRING" id="63057.A0A2P5FPY9"/>
<keyword evidence="9" id="KW-0325">Glycoprotein</keyword>
<feature type="transmembrane region" description="Helical" evidence="10">
    <location>
        <begin position="662"/>
        <end position="681"/>
    </location>
</feature>
<dbReference type="GO" id="GO:0140359">
    <property type="term" value="F:ABC-type transporter activity"/>
    <property type="evidence" value="ECO:0007669"/>
    <property type="project" value="InterPro"/>
</dbReference>
<dbReference type="PROSITE" id="PS00211">
    <property type="entry name" value="ABC_TRANSPORTER_1"/>
    <property type="match status" value="2"/>
</dbReference>
<accession>A0A2P5FPY9</accession>
<dbReference type="Gene3D" id="3.40.50.300">
    <property type="entry name" value="P-loop containing nucleotide triphosphate hydrolases"/>
    <property type="match status" value="2"/>
</dbReference>
<dbReference type="InterPro" id="IPR003439">
    <property type="entry name" value="ABC_transporter-like_ATP-bd"/>
</dbReference>
<evidence type="ECO:0000256" key="7">
    <source>
        <dbReference type="ARBA" id="ARBA00022989"/>
    </source>
</evidence>
<keyword evidence="8 10" id="KW-0472">Membrane</keyword>
<keyword evidence="2" id="KW-0813">Transport</keyword>
<dbReference type="Gene3D" id="1.20.1560.10">
    <property type="entry name" value="ABC transporter type 1, transmembrane domain"/>
    <property type="match status" value="1"/>
</dbReference>
<dbReference type="SUPFAM" id="SSF90123">
    <property type="entry name" value="ABC transporter transmembrane region"/>
    <property type="match status" value="2"/>
</dbReference>
<evidence type="ECO:0000313" key="13">
    <source>
        <dbReference type="EMBL" id="PON99865.1"/>
    </source>
</evidence>
<comment type="similarity">
    <text evidence="1">Belongs to the ABC transporter superfamily. ABCB family. Multidrug resistance exporter (TC 3.A.1.201) subfamily.</text>
</comment>
<feature type="domain" description="ABC transmembrane type-1" evidence="12">
    <location>
        <begin position="517"/>
        <end position="803"/>
    </location>
</feature>
<feature type="transmembrane region" description="Helical" evidence="10">
    <location>
        <begin position="636"/>
        <end position="656"/>
    </location>
</feature>
<dbReference type="InterPro" id="IPR027417">
    <property type="entry name" value="P-loop_NTPase"/>
</dbReference>
<dbReference type="CDD" id="cd03249">
    <property type="entry name" value="ABC_MTABC3_MDL1_MDL2"/>
    <property type="match status" value="2"/>
</dbReference>
<protein>
    <submittedName>
        <fullName evidence="13">ABC transporter</fullName>
    </submittedName>
</protein>
<dbReference type="SMART" id="SM00382">
    <property type="entry name" value="AAA"/>
    <property type="match status" value="2"/>
</dbReference>
<dbReference type="AlphaFoldDB" id="A0A2P5FPY9"/>
<evidence type="ECO:0000256" key="3">
    <source>
        <dbReference type="ARBA" id="ARBA00022692"/>
    </source>
</evidence>
<keyword evidence="14" id="KW-1185">Reference proteome</keyword>
<dbReference type="InterPro" id="IPR003593">
    <property type="entry name" value="AAA+_ATPase"/>
</dbReference>
<evidence type="ECO:0000256" key="8">
    <source>
        <dbReference type="ARBA" id="ARBA00023136"/>
    </source>
</evidence>
<sequence length="1086" mass="120890">MFVTKVSMFISSYVIAFVLLWKLAIVALPLAMLVIVPSWLCGRSLMGLSRKIRSEYNRAGTIAEQAISSIRTVYAFVGEKTTVAEYSKALNVSAKLGLRQGLVKGLAIGSNGIVFAIWAFLSYYSIKLVMYDGVRGGTVYAIGSSIIFGCRALGDSLNNIKDIADAYAASNRITEMIKRIPTIDSEKMDGIIFEPVSGAIEFKLVNFSYPSRPDSVVLNNFSLTIPAGKTIALVGASGSGKSTILSLLQRFYDPLEGEILLDGISIDKLQLKWLRSHMALVSQEPSLFSTTIKENILFGKDDATMEDILEASKASDAHTFISQLPHSYDTKVGEKGLQLSGGQKQRVAIARAIIRKPQILLLDEATSALDSDSERTIQKAIENVAIGRTTIIVAHRLSTIKNADIIVVVENGQVKEMGLHDELIQQENGLYSSLIRLQRMEKIEYREEFNNTSYFSTSPNNDFNNFEVRQFDTPNFGEPSTISVTRINDNLEGSKIPNPSFWRLLGLNKPEWKQATLGCLSAILFGAVQPVYAAIMGTTISAYFLTNHDEMKHVIKKFALCFLGLSFFSLLISVSQHYSFSYMGENLTKRIRERMLTKILTFEIGWFDKDNNSSSVICSRLTKDANMLRSLMCDRIPLLVQVISVVTMSWIMGLIIAWRLAIVLIVVQPLIITCFYIRLVTLKSRSKKAIKEQDDSTKLAYEAVSNLRTIKAFSSQDRILKWLEKVQEGSQKERNRQLWFAGIVLGVSSSIKKCNWSLNYWYSGKLVTKGYISPRQVFQTIIILSNTSRIIADAGSMTTDLARGWESINLVFKILDEDTKIEPEDQDGYMPEKITGHVELDNVHFSYPSRPDVLIFKGFSINIEAGKSIALVGKSGSGKSTIIGLIERFYDPLKGVVKIDGRDIKSYHLRSLRKYITLVNQEPTLFSGTIRDNITYGSSDNITESEIIEVAKAANIHDFIMSQKDGYETRCGNRGLQVSGGQKQRIAIARAILRNPTVLLLDEATSALDSCTEKLVQIALDRVMVGRTSIVVAHRLCTIQNCDEIVVLDRGEVVEKGTHLSLMAKGPNGAYHSLVDLQYAEDSEDM</sequence>
<feature type="domain" description="ABC transporter" evidence="11">
    <location>
        <begin position="838"/>
        <end position="1075"/>
    </location>
</feature>
<keyword evidence="5" id="KW-0547">Nucleotide-binding</keyword>
<evidence type="ECO:0000256" key="6">
    <source>
        <dbReference type="ARBA" id="ARBA00022840"/>
    </source>
</evidence>
<keyword evidence="6" id="KW-0067">ATP-binding</keyword>
<dbReference type="InParanoid" id="A0A2P5FPY9"/>
<dbReference type="OrthoDB" id="6500128at2759"/>
<proteinExistence type="inferred from homology"/>
<dbReference type="GO" id="GO:0005524">
    <property type="term" value="F:ATP binding"/>
    <property type="evidence" value="ECO:0007669"/>
    <property type="project" value="UniProtKB-KW"/>
</dbReference>
<feature type="domain" description="ABC transmembrane type-1" evidence="12">
    <location>
        <begin position="2"/>
        <end position="165"/>
    </location>
</feature>
<organism evidence="13 14">
    <name type="scientific">Trema orientale</name>
    <name type="common">Charcoal tree</name>
    <name type="synonym">Celtis orientalis</name>
    <dbReference type="NCBI Taxonomy" id="63057"/>
    <lineage>
        <taxon>Eukaryota</taxon>
        <taxon>Viridiplantae</taxon>
        <taxon>Streptophyta</taxon>
        <taxon>Embryophyta</taxon>
        <taxon>Tracheophyta</taxon>
        <taxon>Spermatophyta</taxon>
        <taxon>Magnoliopsida</taxon>
        <taxon>eudicotyledons</taxon>
        <taxon>Gunneridae</taxon>
        <taxon>Pentapetalae</taxon>
        <taxon>rosids</taxon>
        <taxon>fabids</taxon>
        <taxon>Rosales</taxon>
        <taxon>Cannabaceae</taxon>
        <taxon>Trema</taxon>
    </lineage>
</organism>
<reference evidence="14" key="1">
    <citation type="submission" date="2016-06" db="EMBL/GenBank/DDBJ databases">
        <title>Parallel loss of symbiosis genes in relatives of nitrogen-fixing non-legume Parasponia.</title>
        <authorList>
            <person name="Van Velzen R."/>
            <person name="Holmer R."/>
            <person name="Bu F."/>
            <person name="Rutten L."/>
            <person name="Van Zeijl A."/>
            <person name="Liu W."/>
            <person name="Santuari L."/>
            <person name="Cao Q."/>
            <person name="Sharma T."/>
            <person name="Shen D."/>
            <person name="Roswanjaya Y."/>
            <person name="Wardhani T."/>
            <person name="Kalhor M.S."/>
            <person name="Jansen J."/>
            <person name="Van den Hoogen J."/>
            <person name="Gungor B."/>
            <person name="Hartog M."/>
            <person name="Hontelez J."/>
            <person name="Verver J."/>
            <person name="Yang W.-C."/>
            <person name="Schijlen E."/>
            <person name="Repin R."/>
            <person name="Schilthuizen M."/>
            <person name="Schranz E."/>
            <person name="Heidstra R."/>
            <person name="Miyata K."/>
            <person name="Fedorova E."/>
            <person name="Kohlen W."/>
            <person name="Bisseling T."/>
            <person name="Smit S."/>
            <person name="Geurts R."/>
        </authorList>
    </citation>
    <scope>NUCLEOTIDE SEQUENCE [LARGE SCALE GENOMIC DNA]</scope>
    <source>
        <strain evidence="14">cv. RG33-2</strain>
    </source>
</reference>
<name>A0A2P5FPY9_TREOI</name>
<keyword evidence="7 10" id="KW-1133">Transmembrane helix</keyword>
<dbReference type="Proteomes" id="UP000237000">
    <property type="component" value="Unassembled WGS sequence"/>
</dbReference>
<dbReference type="InterPro" id="IPR036640">
    <property type="entry name" value="ABC1_TM_sf"/>
</dbReference>
<dbReference type="SUPFAM" id="SSF52540">
    <property type="entry name" value="P-loop containing nucleoside triphosphate hydrolases"/>
    <property type="match status" value="2"/>
</dbReference>
<keyword evidence="4" id="KW-0677">Repeat</keyword>
<dbReference type="PANTHER" id="PTHR45136">
    <property type="entry name" value="ABC TRANSPORTER DOMAIN-CONTAINING PROTEIN"/>
    <property type="match status" value="1"/>
</dbReference>
<dbReference type="InterPro" id="IPR017871">
    <property type="entry name" value="ABC_transporter-like_CS"/>
</dbReference>
<dbReference type="InterPro" id="IPR011527">
    <property type="entry name" value="ABC1_TM_dom"/>
</dbReference>
<feature type="transmembrane region" description="Helical" evidence="10">
    <location>
        <begin position="517"/>
        <end position="545"/>
    </location>
</feature>
<dbReference type="CDD" id="cd18578">
    <property type="entry name" value="ABC_6TM_Pgp_ABCB1_D2_like"/>
    <property type="match status" value="1"/>
</dbReference>
<evidence type="ECO:0000256" key="9">
    <source>
        <dbReference type="ARBA" id="ARBA00023180"/>
    </source>
</evidence>
<evidence type="ECO:0000256" key="2">
    <source>
        <dbReference type="ARBA" id="ARBA00022448"/>
    </source>
</evidence>
<evidence type="ECO:0000259" key="12">
    <source>
        <dbReference type="PROSITE" id="PS50929"/>
    </source>
</evidence>
<feature type="domain" description="ABC transporter" evidence="11">
    <location>
        <begin position="202"/>
        <end position="436"/>
    </location>
</feature>
<keyword evidence="3 10" id="KW-0812">Transmembrane</keyword>
<dbReference type="PROSITE" id="PS50893">
    <property type="entry name" value="ABC_TRANSPORTER_2"/>
    <property type="match status" value="2"/>
</dbReference>
<dbReference type="GO" id="GO:0016020">
    <property type="term" value="C:membrane"/>
    <property type="evidence" value="ECO:0007669"/>
    <property type="project" value="InterPro"/>
</dbReference>
<evidence type="ECO:0000256" key="5">
    <source>
        <dbReference type="ARBA" id="ARBA00022741"/>
    </source>
</evidence>
<dbReference type="PROSITE" id="PS50929">
    <property type="entry name" value="ABC_TM1F"/>
    <property type="match status" value="2"/>
</dbReference>
<evidence type="ECO:0000313" key="14">
    <source>
        <dbReference type="Proteomes" id="UP000237000"/>
    </source>
</evidence>